<dbReference type="AlphaFoldDB" id="A0A1Q5PBT8"/>
<keyword evidence="1" id="KW-0175">Coiled coil</keyword>
<dbReference type="Proteomes" id="UP000186551">
    <property type="component" value="Unassembled WGS sequence"/>
</dbReference>
<name>A0A1Q5PBT8_9BACT</name>
<accession>A0A1Q5PBT8</accession>
<dbReference type="STRING" id="1797110.A3841_00245"/>
<organism evidence="2 3">
    <name type="scientific">Pontibacter flavimaris</name>
    <dbReference type="NCBI Taxonomy" id="1797110"/>
    <lineage>
        <taxon>Bacteria</taxon>
        <taxon>Pseudomonadati</taxon>
        <taxon>Bacteroidota</taxon>
        <taxon>Cytophagia</taxon>
        <taxon>Cytophagales</taxon>
        <taxon>Hymenobacteraceae</taxon>
        <taxon>Pontibacter</taxon>
    </lineage>
</organism>
<keyword evidence="3" id="KW-1185">Reference proteome</keyword>
<evidence type="ECO:0000313" key="2">
    <source>
        <dbReference type="EMBL" id="OKL39696.1"/>
    </source>
</evidence>
<comment type="caution">
    <text evidence="2">The sequence shown here is derived from an EMBL/GenBank/DDBJ whole genome shotgun (WGS) entry which is preliminary data.</text>
</comment>
<evidence type="ECO:0000256" key="1">
    <source>
        <dbReference type="SAM" id="Coils"/>
    </source>
</evidence>
<evidence type="ECO:0000313" key="3">
    <source>
        <dbReference type="Proteomes" id="UP000186551"/>
    </source>
</evidence>
<proteinExistence type="predicted"/>
<protein>
    <submittedName>
        <fullName evidence="2">Uncharacterized protein</fullName>
    </submittedName>
</protein>
<feature type="coiled-coil region" evidence="1">
    <location>
        <begin position="62"/>
        <end position="96"/>
    </location>
</feature>
<dbReference type="EMBL" id="LVWA01000007">
    <property type="protein sequence ID" value="OKL39696.1"/>
    <property type="molecule type" value="Genomic_DNA"/>
</dbReference>
<reference evidence="2 3" key="1">
    <citation type="submission" date="2016-03" db="EMBL/GenBank/DDBJ databases">
        <title>Genome sequence of Pontibacter sp. nov., of the family cytophagaceae, isolated from marine sediment of the Yellow Sea, China.</title>
        <authorList>
            <person name="Zhang G."/>
            <person name="Zhang R."/>
        </authorList>
    </citation>
    <scope>NUCLEOTIDE SEQUENCE [LARGE SCALE GENOMIC DNA]</scope>
    <source>
        <strain evidence="2 3">S10-8</strain>
    </source>
</reference>
<sequence>MIGFVQLGREEVPALSDLVDVENTNGEGFFLQPCKYFCDGCTIYSRRPKHCASFKCGLLKSVEQKELDFDAAVEIVDELKQRRIAIEKQLALLQIELQSQSFYFKMIELKNSLQKSEPASLTQDYLDLQSDLEQLDRLLSTRFGVSLF</sequence>
<gene>
    <name evidence="2" type="ORF">A3841_00245</name>
</gene>